<dbReference type="Gene3D" id="3.30.200.20">
    <property type="entry name" value="Phosphorylase Kinase, domain 1"/>
    <property type="match status" value="1"/>
</dbReference>
<feature type="domain" description="Aminoglycoside phosphotransferase" evidence="2">
    <location>
        <begin position="27"/>
        <end position="219"/>
    </location>
</feature>
<reference evidence="3 4" key="1">
    <citation type="submission" date="2020-08" db="EMBL/GenBank/DDBJ databases">
        <title>Genomic Encyclopedia of Type Strains, Phase III (KMG-III): the genomes of soil and plant-associated and newly described type strains.</title>
        <authorList>
            <person name="Whitman W."/>
        </authorList>
    </citation>
    <scope>NUCLEOTIDE SEQUENCE [LARGE SCALE GENOMIC DNA]</scope>
    <source>
        <strain evidence="3 4">CECT 3287</strain>
    </source>
</reference>
<evidence type="ECO:0000259" key="2">
    <source>
        <dbReference type="Pfam" id="PF01636"/>
    </source>
</evidence>
<dbReference type="PANTHER" id="PTHR21310:SF15">
    <property type="entry name" value="AMINOGLYCOSIDE PHOSPHOTRANSFERASE DOMAIN-CONTAINING PROTEIN"/>
    <property type="match status" value="1"/>
</dbReference>
<name>A0A7W5ARN5_9ACTN</name>
<dbReference type="InterPro" id="IPR002575">
    <property type="entry name" value="Aminoglycoside_PTrfase"/>
</dbReference>
<dbReference type="Pfam" id="PF01636">
    <property type="entry name" value="APH"/>
    <property type="match status" value="1"/>
</dbReference>
<evidence type="ECO:0000256" key="1">
    <source>
        <dbReference type="SAM" id="MobiDB-lite"/>
    </source>
</evidence>
<dbReference type="PANTHER" id="PTHR21310">
    <property type="entry name" value="AMINOGLYCOSIDE PHOSPHOTRANSFERASE-RELATED-RELATED"/>
    <property type="match status" value="1"/>
</dbReference>
<accession>A0A7W5ARN5</accession>
<dbReference type="Proteomes" id="UP000590749">
    <property type="component" value="Unassembled WGS sequence"/>
</dbReference>
<dbReference type="EMBL" id="JACHXF010000031">
    <property type="protein sequence ID" value="MBB3100987.1"/>
    <property type="molecule type" value="Genomic_DNA"/>
</dbReference>
<dbReference type="InterPro" id="IPR011009">
    <property type="entry name" value="Kinase-like_dom_sf"/>
</dbReference>
<evidence type="ECO:0000313" key="3">
    <source>
        <dbReference type="EMBL" id="MBB3100987.1"/>
    </source>
</evidence>
<feature type="region of interest" description="Disordered" evidence="1">
    <location>
        <begin position="1"/>
        <end position="26"/>
    </location>
</feature>
<organism evidence="3 4">
    <name type="scientific">Actinoplanes campanulatus</name>
    <dbReference type="NCBI Taxonomy" id="113559"/>
    <lineage>
        <taxon>Bacteria</taxon>
        <taxon>Bacillati</taxon>
        <taxon>Actinomycetota</taxon>
        <taxon>Actinomycetes</taxon>
        <taxon>Micromonosporales</taxon>
        <taxon>Micromonosporaceae</taxon>
        <taxon>Actinoplanes</taxon>
    </lineage>
</organism>
<gene>
    <name evidence="3" type="ORF">FHR83_008714</name>
</gene>
<keyword evidence="3" id="KW-0808">Transferase</keyword>
<dbReference type="SUPFAM" id="SSF56112">
    <property type="entry name" value="Protein kinase-like (PK-like)"/>
    <property type="match status" value="1"/>
</dbReference>
<protein>
    <submittedName>
        <fullName evidence="3">Aminoglycoside phosphotransferase (APT) family kinase protein</fullName>
    </submittedName>
</protein>
<dbReference type="InterPro" id="IPR051678">
    <property type="entry name" value="AGP_Transferase"/>
</dbReference>
<dbReference type="Gene3D" id="3.90.1200.10">
    <property type="match status" value="1"/>
</dbReference>
<dbReference type="GO" id="GO:0016301">
    <property type="term" value="F:kinase activity"/>
    <property type="evidence" value="ECO:0007669"/>
    <property type="project" value="UniProtKB-KW"/>
</dbReference>
<comment type="caution">
    <text evidence="3">The sequence shown here is derived from an EMBL/GenBank/DDBJ whole genome shotgun (WGS) entry which is preliminary data.</text>
</comment>
<evidence type="ECO:0000313" key="4">
    <source>
        <dbReference type="Proteomes" id="UP000590749"/>
    </source>
</evidence>
<proteinExistence type="predicted"/>
<sequence>MRRTPEQRARDALRAHAPERAGHELGRLGSGLDNTAFLAGDLVLRVAGGHDVRREAELLSRVRPRVSLPVPEIRFADEEAGVLGYPLLPGRPLLGRPAGPGLAPVIGRFLRELHAIDVPGPVEPAEPGEWLEDLDGPPGLLRILRESVPAAGERLVLTHADLGAEHLLEHDGRITGVIDWTDAAVTDPALDFARLYRDFGAGFLAGVAGAYGPLPDRDRIVFFARCAALEDLAYGHEPYVRAARNSLTWLFPGRSVRDDHRPWADW</sequence>
<keyword evidence="4" id="KW-1185">Reference proteome</keyword>
<dbReference type="RefSeq" id="WP_183227139.1">
    <property type="nucleotide sequence ID" value="NZ_BMPW01000036.1"/>
</dbReference>
<dbReference type="AlphaFoldDB" id="A0A7W5ARN5"/>
<keyword evidence="3" id="KW-0418">Kinase</keyword>